<reference evidence="12" key="1">
    <citation type="submission" date="2020-03" db="EMBL/GenBank/DDBJ databases">
        <title>Castanea mollissima Vanexum genome sequencing.</title>
        <authorList>
            <person name="Staton M."/>
        </authorList>
    </citation>
    <scope>NUCLEOTIDE SEQUENCE</scope>
    <source>
        <tissue evidence="12">Leaf</tissue>
    </source>
</reference>
<dbReference type="OrthoDB" id="1907171at2759"/>
<dbReference type="Gene3D" id="3.80.10.10">
    <property type="entry name" value="Ribonuclease Inhibitor"/>
    <property type="match status" value="2"/>
</dbReference>
<evidence type="ECO:0000256" key="2">
    <source>
        <dbReference type="ARBA" id="ARBA00022741"/>
    </source>
</evidence>
<evidence type="ECO:0000256" key="1">
    <source>
        <dbReference type="ARBA" id="ARBA00022701"/>
    </source>
</evidence>
<dbReference type="InterPro" id="IPR032675">
    <property type="entry name" value="LRR_dom_sf"/>
</dbReference>
<feature type="coiled-coil region" evidence="9">
    <location>
        <begin position="1584"/>
        <end position="1667"/>
    </location>
</feature>
<dbReference type="GO" id="GO:0005874">
    <property type="term" value="C:microtubule"/>
    <property type="evidence" value="ECO:0007669"/>
    <property type="project" value="UniProtKB-KW"/>
</dbReference>
<evidence type="ECO:0000256" key="3">
    <source>
        <dbReference type="ARBA" id="ARBA00022821"/>
    </source>
</evidence>
<dbReference type="GO" id="GO:0055046">
    <property type="term" value="P:microgametogenesis"/>
    <property type="evidence" value="ECO:0007669"/>
    <property type="project" value="UniProtKB-ARBA"/>
</dbReference>
<dbReference type="Gene3D" id="3.40.850.10">
    <property type="entry name" value="Kinesin motor domain"/>
    <property type="match status" value="1"/>
</dbReference>
<dbReference type="SUPFAM" id="SSF52058">
    <property type="entry name" value="L domain-like"/>
    <property type="match status" value="1"/>
</dbReference>
<keyword evidence="3" id="KW-0611">Plant defense</keyword>
<organism evidence="12 13">
    <name type="scientific">Castanea mollissima</name>
    <name type="common">Chinese chestnut</name>
    <dbReference type="NCBI Taxonomy" id="60419"/>
    <lineage>
        <taxon>Eukaryota</taxon>
        <taxon>Viridiplantae</taxon>
        <taxon>Streptophyta</taxon>
        <taxon>Embryophyta</taxon>
        <taxon>Tracheophyta</taxon>
        <taxon>Spermatophyta</taxon>
        <taxon>Magnoliopsida</taxon>
        <taxon>eudicotyledons</taxon>
        <taxon>Gunneridae</taxon>
        <taxon>Pentapetalae</taxon>
        <taxon>rosids</taxon>
        <taxon>fabids</taxon>
        <taxon>Fagales</taxon>
        <taxon>Fagaceae</taxon>
        <taxon>Castanea</taxon>
    </lineage>
</organism>
<dbReference type="InterPro" id="IPR027417">
    <property type="entry name" value="P-loop_NTPase"/>
</dbReference>
<dbReference type="Pfam" id="PF23286">
    <property type="entry name" value="LRR_13"/>
    <property type="match status" value="1"/>
</dbReference>
<dbReference type="InterPro" id="IPR001752">
    <property type="entry name" value="Kinesin_motor_dom"/>
</dbReference>
<keyword evidence="2 8" id="KW-0547">Nucleotide-binding</keyword>
<dbReference type="InterPro" id="IPR044986">
    <property type="entry name" value="KIF15/KIN-12"/>
</dbReference>
<evidence type="ECO:0000256" key="10">
    <source>
        <dbReference type="SAM" id="MobiDB-lite"/>
    </source>
</evidence>
<dbReference type="SMART" id="SM00129">
    <property type="entry name" value="KISc"/>
    <property type="match status" value="1"/>
</dbReference>
<proteinExistence type="inferred from homology"/>
<evidence type="ECO:0000256" key="5">
    <source>
        <dbReference type="ARBA" id="ARBA00023054"/>
    </source>
</evidence>
<feature type="coiled-coil region" evidence="9">
    <location>
        <begin position="1316"/>
        <end position="1357"/>
    </location>
</feature>
<evidence type="ECO:0000256" key="6">
    <source>
        <dbReference type="ARBA" id="ARBA00023175"/>
    </source>
</evidence>
<evidence type="ECO:0000256" key="4">
    <source>
        <dbReference type="ARBA" id="ARBA00022840"/>
    </source>
</evidence>
<feature type="region of interest" description="Disordered" evidence="10">
    <location>
        <begin position="590"/>
        <end position="609"/>
    </location>
</feature>
<dbReference type="PANTHER" id="PTHR37739">
    <property type="entry name" value="KINESIN-LIKE PROTEIN KIN-12D"/>
    <property type="match status" value="1"/>
</dbReference>
<evidence type="ECO:0000313" key="12">
    <source>
        <dbReference type="EMBL" id="KAF3959006.1"/>
    </source>
</evidence>
<dbReference type="Proteomes" id="UP000737018">
    <property type="component" value="Unassembled WGS sequence"/>
</dbReference>
<sequence>MGSSKIRGIKCYSPQLITMPIEAKAFEKMKYLKFLMVRNVRICEELTYLPNGLTLLQWPEFPFSLPSNYYPQQLVALEMPRSLIRLETTFKLGIQLKYLKYIDFNRCEFITELPGLCAPNLEKMDLSYCQNLVKVNEFVGFLDKLRIWELQGCGKLQFLPNNLRLKSLEEFRLMDCLRLEKFPNIDPEMKCLRELNLRGSGIRELPSSIKHLTRLSTLQLQDCKNLRYLPDDIYKLQLLIGLYIPTAKLRQTCDYLDGFSSYGFLMLDFLSFGGNKNIIELDFLMKPEYFPVLKSLYLCATNIVSIPESLSRFTTLQSLDIGDCKQLREIPRLPQSVQIVDVSNSCSLNPQSSSRLLNQIGEFLGIFPNKGCKGTRSRISVDPQTSSTDILDEVRSYRSVLPDMGSKPEDDYFIISLPGTEIPKWLKLNHESDGNVISFWVGRTFPNIFDVCFAFGLVKDPWMSYSWTSSCYVCLSINGREKESLLSTPTYEFSDHLWIFSLSNKKLQDQLNKSNPFEQNYVEVTCEMKDWVKNHPRRWGVRVECICCSQKSDVIQLPSPSATHSCGSSSVPLLPTSSCGTDMDQWAFKNGGDSRHWPRRNHRPPPYARRPQKHYLSHFGWLRIRFRLWKRSSRPTRIPTATLKCRALIRELEEIDPRSFNNGEEDSGLSMAHTFVNDCSTIKVVSTIKDFLVHHQSRQENLDRIRCQGLWLKYLLQTLESVMMTEQIVILDEIVRSDSPCEVSAPPDPPVKDEIIRSDGPCEVSAPPDPPVKVVVRIRPANQADQVVKKVSSDTLSVEDRKFGFDSVIDSNAKQEDVFQLVGVPLVKNALAGYNASILSYGQTGSGKTYTMWGPPSAMVEDPSANSHQGIVPRIFQMLFSEIQKQENSEGKQINFQCRCSFLEIYNEQIGDLLDPIQRNLEIKDDAKNGLYVENLIEEYVTSYEDVTQILIKGLSSRKVGATSLNSKSSRSHIVFTFIIESWCKGTSSKCFNSSKTSRITLVDLAGLDRNKVDDAGRQGVKEGKHVKKSLSQLGHLVNILAKAAQSGNSEDITYRGSCLTHLMQESLGGNSKLTVLCAISPENKNSGDTLRTLRFGQRVKFIRNEPVINEITEDDVNGLSDQIRQLKEELIKAKSSKSVGSQNGYFQGRNVRESLNQLRVSLNRSLILPPIDNDSDEEVNVDEDDIREIRQHLDKLHSSSEDNIRDKPVSRDSIQFYSMEESGETDLMSEVSMTEEVCMEEPWNELPQMANDSMEDNFVSAANTLTASGPATRRSISISSCCQSPLLQDPPLVSRSILLCGQQDAGNAMIKGLKREELENVCVEQAAKIEQLNRQVEQYKLMEEEHSQEINKLRLEASKNEIVPFKDSKNDDYHSLRGEDKLLRYNSVENYQPEIIKEKCEIKEVVEAGTGNQYFDLNEKEALLKEIESLKSKLQSYSDPSSNKSTEKLRSSLLSRSFQLRKSGVDQLGYSKEELEKERERWTEMESDWISLTDELRIDIESHRRRAEKLEMELTLEKKCTSELDDVLHRSVLGHARMVEHYAELQEKYNDLVGKHRAIMEGIAEVKRAAAKAGKKGHGSRFAKSLAAELSTLRVERERERELLKKENKSLRIQLRDTAEAVHAAGELLVRLREAEHVASVAEDNFTKVQQDNETLKKQVEKLKRKHKMEMVTMKQYLAESRLPESALQPLYRQDSDVAHNTTIPYADDDQAWRAEFGAIYQEHY</sequence>
<name>A0A8J4VS30_9ROSI</name>
<dbReference type="SUPFAM" id="SSF52540">
    <property type="entry name" value="P-loop containing nucleoside triphosphate hydrolases"/>
    <property type="match status" value="1"/>
</dbReference>
<dbReference type="PANTHER" id="PTHR37739:SF16">
    <property type="entry name" value="KINESIN-LIKE PROTEIN"/>
    <property type="match status" value="1"/>
</dbReference>
<dbReference type="GO" id="GO:0005524">
    <property type="term" value="F:ATP binding"/>
    <property type="evidence" value="ECO:0007669"/>
    <property type="project" value="UniProtKB-UniRule"/>
</dbReference>
<dbReference type="FunFam" id="3.40.850.10:FF:000052">
    <property type="entry name" value="Kinesin-like protein KIN-12F"/>
    <property type="match status" value="1"/>
</dbReference>
<dbReference type="GO" id="GO:0003777">
    <property type="term" value="F:microtubule motor activity"/>
    <property type="evidence" value="ECO:0007669"/>
    <property type="project" value="InterPro"/>
</dbReference>
<keyword evidence="1" id="KW-0493">Microtubule</keyword>
<dbReference type="InterPro" id="IPR036961">
    <property type="entry name" value="Kinesin_motor_dom_sf"/>
</dbReference>
<dbReference type="GO" id="GO:0007018">
    <property type="term" value="P:microtubule-based movement"/>
    <property type="evidence" value="ECO:0007669"/>
    <property type="project" value="InterPro"/>
</dbReference>
<dbReference type="GO" id="GO:0080175">
    <property type="term" value="P:phragmoplast microtubule organization"/>
    <property type="evidence" value="ECO:0007669"/>
    <property type="project" value="UniProtKB-ARBA"/>
</dbReference>
<gene>
    <name evidence="12" type="ORF">CMV_016138</name>
</gene>
<protein>
    <recommendedName>
        <fullName evidence="11">Kinesin motor domain-containing protein</fullName>
    </recommendedName>
</protein>
<dbReference type="PRINTS" id="PR00380">
    <property type="entry name" value="KINESINHEAVY"/>
</dbReference>
<dbReference type="InterPro" id="IPR058546">
    <property type="entry name" value="RPS4B/Roq1-like_LRR"/>
</dbReference>
<dbReference type="GO" id="GO:0008017">
    <property type="term" value="F:microtubule binding"/>
    <property type="evidence" value="ECO:0007669"/>
    <property type="project" value="InterPro"/>
</dbReference>
<evidence type="ECO:0000259" key="11">
    <source>
        <dbReference type="PROSITE" id="PS50067"/>
    </source>
</evidence>
<keyword evidence="13" id="KW-1185">Reference proteome</keyword>
<evidence type="ECO:0000313" key="13">
    <source>
        <dbReference type="Proteomes" id="UP000737018"/>
    </source>
</evidence>
<keyword evidence="6 8" id="KW-0505">Motor protein</keyword>
<keyword evidence="5 9" id="KW-0175">Coiled coil</keyword>
<evidence type="ECO:0000256" key="8">
    <source>
        <dbReference type="PROSITE-ProRule" id="PRU00283"/>
    </source>
</evidence>
<dbReference type="EMBL" id="JRKL02002428">
    <property type="protein sequence ID" value="KAF3959006.1"/>
    <property type="molecule type" value="Genomic_DNA"/>
</dbReference>
<feature type="coiled-coil region" evidence="9">
    <location>
        <begin position="1110"/>
        <end position="1137"/>
    </location>
</feature>
<accession>A0A8J4VS30</accession>
<keyword evidence="4 8" id="KW-0067">ATP-binding</keyword>
<dbReference type="PROSITE" id="PS50067">
    <property type="entry name" value="KINESIN_MOTOR_2"/>
    <property type="match status" value="1"/>
</dbReference>
<dbReference type="GO" id="GO:0007112">
    <property type="term" value="P:male meiosis cytokinesis"/>
    <property type="evidence" value="ECO:0007669"/>
    <property type="project" value="UniProtKB-ARBA"/>
</dbReference>
<comment type="caution">
    <text evidence="12">The sequence shown here is derived from an EMBL/GenBank/DDBJ whole genome shotgun (WGS) entry which is preliminary data.</text>
</comment>
<feature type="domain" description="Kinesin motor" evidence="11">
    <location>
        <begin position="771"/>
        <end position="1103"/>
    </location>
</feature>
<evidence type="ECO:0000256" key="7">
    <source>
        <dbReference type="ARBA" id="ARBA00034488"/>
    </source>
</evidence>
<dbReference type="Pfam" id="PF00225">
    <property type="entry name" value="Kinesin"/>
    <property type="match status" value="1"/>
</dbReference>
<comment type="similarity">
    <text evidence="7">Belongs to the TRAFAC class myosin-kinesin ATPase superfamily. Kinesin family. KIN-12 subfamily.</text>
</comment>
<feature type="binding site" evidence="8">
    <location>
        <begin position="842"/>
        <end position="849"/>
    </location>
    <ligand>
        <name>ATP</name>
        <dbReference type="ChEBI" id="CHEBI:30616"/>
    </ligand>
</feature>
<dbReference type="GO" id="GO:0009524">
    <property type="term" value="C:phragmoplast"/>
    <property type="evidence" value="ECO:0007669"/>
    <property type="project" value="UniProtKB-ARBA"/>
</dbReference>
<evidence type="ECO:0000256" key="9">
    <source>
        <dbReference type="SAM" id="Coils"/>
    </source>
</evidence>